<protein>
    <submittedName>
        <fullName evidence="5">Uncharacterized protein</fullName>
    </submittedName>
</protein>
<evidence type="ECO:0000256" key="2">
    <source>
        <dbReference type="ARBA" id="ARBA00022472"/>
    </source>
</evidence>
<sequence>MAYLQSLGLSTKEVSQVVCRVPELLVRCDPEHCAPVVHFLTSPLAGTTGGSSSQDTSSSSSSSSSSSNACRAEGEGSSHDGSSTSGRVGNEDGGAQGLGLDAHELRCLVARCPSVLLQNVRTQLRPRVHYLLHIGLSPGHVKQLVLVSSSHLVRPPEQSLRHPMDFLQHKCGMDREQTVHIIANAPGVAHMSESNLERKWSYLCQEVFARDPHEQPPSGLKMKMQSRDVAPRTGARAQGRESSSGNRSSSSSSSTACDEASNSFAASFSKARAAVLAYPRVFEKSLLTDIGPRFCYARDKGLLTKLLDYNELHGSVMINLARMLEADNVQFPFLIDSDSEGFEQYCRQWKRSSQVQLAVPNSPSSW</sequence>
<dbReference type="Gene3D" id="1.25.70.10">
    <property type="entry name" value="Transcription termination factor 3, mitochondrial"/>
    <property type="match status" value="1"/>
</dbReference>
<evidence type="ECO:0000313" key="6">
    <source>
        <dbReference type="Proteomes" id="UP000815325"/>
    </source>
</evidence>
<proteinExistence type="inferred from homology"/>
<evidence type="ECO:0000256" key="4">
    <source>
        <dbReference type="SAM" id="MobiDB-lite"/>
    </source>
</evidence>
<dbReference type="EMBL" id="MU069656">
    <property type="protein sequence ID" value="KAF5836529.1"/>
    <property type="molecule type" value="Genomic_DNA"/>
</dbReference>
<comment type="similarity">
    <text evidence="1">Belongs to the mTERF family.</text>
</comment>
<keyword evidence="3" id="KW-0809">Transit peptide</keyword>
<feature type="compositionally biased region" description="Low complexity" evidence="4">
    <location>
        <begin position="50"/>
        <end position="67"/>
    </location>
</feature>
<dbReference type="Pfam" id="PF02536">
    <property type="entry name" value="mTERF"/>
    <property type="match status" value="1"/>
</dbReference>
<keyword evidence="2" id="KW-0804">Transcription</keyword>
<comment type="caution">
    <text evidence="5">The sequence shown here is derived from an EMBL/GenBank/DDBJ whole genome shotgun (WGS) entry which is preliminary data.</text>
</comment>
<dbReference type="PANTHER" id="PTHR13068">
    <property type="entry name" value="CGI-12 PROTEIN-RELATED"/>
    <property type="match status" value="1"/>
</dbReference>
<reference evidence="5" key="1">
    <citation type="submission" date="2017-08" db="EMBL/GenBank/DDBJ databases">
        <authorList>
            <person name="Polle J.E."/>
            <person name="Barry K."/>
            <person name="Cushman J."/>
            <person name="Schmutz J."/>
            <person name="Tran D."/>
            <person name="Hathwaick L.T."/>
            <person name="Yim W.C."/>
            <person name="Jenkins J."/>
            <person name="Mckie-Krisberg Z.M."/>
            <person name="Prochnik S."/>
            <person name="Lindquist E."/>
            <person name="Dockter R.B."/>
            <person name="Adam C."/>
            <person name="Molina H."/>
            <person name="Bunkerborg J."/>
            <person name="Jin E."/>
            <person name="Buchheim M."/>
            <person name="Magnuson J."/>
        </authorList>
    </citation>
    <scope>NUCLEOTIDE SEQUENCE</scope>
    <source>
        <strain evidence="5">CCAP 19/18</strain>
    </source>
</reference>
<keyword evidence="6" id="KW-1185">Reference proteome</keyword>
<dbReference type="Proteomes" id="UP000815325">
    <property type="component" value="Unassembled WGS sequence"/>
</dbReference>
<evidence type="ECO:0000256" key="1">
    <source>
        <dbReference type="ARBA" id="ARBA00007692"/>
    </source>
</evidence>
<keyword evidence="2" id="KW-0805">Transcription regulation</keyword>
<feature type="region of interest" description="Disordered" evidence="4">
    <location>
        <begin position="212"/>
        <end position="256"/>
    </location>
</feature>
<evidence type="ECO:0000313" key="5">
    <source>
        <dbReference type="EMBL" id="KAF5836529.1"/>
    </source>
</evidence>
<evidence type="ECO:0000256" key="3">
    <source>
        <dbReference type="ARBA" id="ARBA00022946"/>
    </source>
</evidence>
<dbReference type="InterPro" id="IPR038538">
    <property type="entry name" value="MTERF_sf"/>
</dbReference>
<dbReference type="PANTHER" id="PTHR13068:SF173">
    <property type="entry name" value="EMB|CAB62602.1"/>
    <property type="match status" value="1"/>
</dbReference>
<feature type="region of interest" description="Disordered" evidence="4">
    <location>
        <begin position="46"/>
        <end position="95"/>
    </location>
</feature>
<name>A0ABQ7GPJ9_DUNSA</name>
<dbReference type="SMART" id="SM00733">
    <property type="entry name" value="Mterf"/>
    <property type="match status" value="4"/>
</dbReference>
<accession>A0ABQ7GPJ9</accession>
<organism evidence="5 6">
    <name type="scientific">Dunaliella salina</name>
    <name type="common">Green alga</name>
    <name type="synonym">Protococcus salinus</name>
    <dbReference type="NCBI Taxonomy" id="3046"/>
    <lineage>
        <taxon>Eukaryota</taxon>
        <taxon>Viridiplantae</taxon>
        <taxon>Chlorophyta</taxon>
        <taxon>core chlorophytes</taxon>
        <taxon>Chlorophyceae</taxon>
        <taxon>CS clade</taxon>
        <taxon>Chlamydomonadales</taxon>
        <taxon>Dunaliellaceae</taxon>
        <taxon>Dunaliella</taxon>
    </lineage>
</organism>
<keyword evidence="2" id="KW-0806">Transcription termination</keyword>
<feature type="compositionally biased region" description="Low complexity" evidence="4">
    <location>
        <begin position="240"/>
        <end position="256"/>
    </location>
</feature>
<gene>
    <name evidence="5" type="ORF">DUNSADRAFT_5817</name>
</gene>
<dbReference type="InterPro" id="IPR003690">
    <property type="entry name" value="MTERF"/>
</dbReference>